<dbReference type="InterPro" id="IPR048300">
    <property type="entry name" value="TACO1_YebC-like_2nd/3rd_dom"/>
</dbReference>
<dbReference type="Gene3D" id="3.30.70.980">
    <property type="match status" value="2"/>
</dbReference>
<gene>
    <name evidence="2" type="ORF">B7P43_G13915</name>
</gene>
<dbReference type="EMBL" id="NEVH01000610">
    <property type="protein sequence ID" value="PNF43393.1"/>
    <property type="molecule type" value="Genomic_DNA"/>
</dbReference>
<name>A0A2J7RRE1_9NEOP</name>
<dbReference type="EMBL" id="NEVH01000610">
    <property type="protein sequence ID" value="PNF43394.1"/>
    <property type="molecule type" value="Genomic_DNA"/>
</dbReference>
<dbReference type="Proteomes" id="UP000235965">
    <property type="component" value="Unassembled WGS sequence"/>
</dbReference>
<sequence length="180" mass="19996">MPFASIQKAIKENKDTKSNAKSCYFEIRGPGGCTIVVYTLTENLSRIRAALNTIVRKHNSSYTEGAIQGLFDHKGVIEAKPPENTTLETAVDHAIEAGAEEVDKLEDAEDHVLQFVCTPLVLHQVRGKLEKLQYTIMKADCELIPKIQVTLSDADLEAVRKLCDKLVDDPDVVRLYDNIA</sequence>
<proteinExistence type="predicted"/>
<feature type="domain" description="TACO1/YebC-like second and third" evidence="1">
    <location>
        <begin position="21"/>
        <end position="179"/>
    </location>
</feature>
<dbReference type="FunFam" id="3.30.70.980:FF:000008">
    <property type="entry name" value="Translational activator of cytochrome c oxidase 1"/>
    <property type="match status" value="1"/>
</dbReference>
<dbReference type="PANTHER" id="PTHR12532:SF0">
    <property type="entry name" value="TRANSLATIONAL ACTIVATOR OF CYTOCHROME C OXIDASE 1"/>
    <property type="match status" value="1"/>
</dbReference>
<dbReference type="SUPFAM" id="SSF75625">
    <property type="entry name" value="YebC-like"/>
    <property type="match status" value="1"/>
</dbReference>
<comment type="caution">
    <text evidence="2">The sequence shown here is derived from an EMBL/GenBank/DDBJ whole genome shotgun (WGS) entry which is preliminary data.</text>
</comment>
<evidence type="ECO:0000313" key="3">
    <source>
        <dbReference type="Proteomes" id="UP000235965"/>
    </source>
</evidence>
<dbReference type="GO" id="GO:0005739">
    <property type="term" value="C:mitochondrion"/>
    <property type="evidence" value="ECO:0007669"/>
    <property type="project" value="TreeGrafter"/>
</dbReference>
<organism evidence="2 3">
    <name type="scientific">Cryptotermes secundus</name>
    <dbReference type="NCBI Taxonomy" id="105785"/>
    <lineage>
        <taxon>Eukaryota</taxon>
        <taxon>Metazoa</taxon>
        <taxon>Ecdysozoa</taxon>
        <taxon>Arthropoda</taxon>
        <taxon>Hexapoda</taxon>
        <taxon>Insecta</taxon>
        <taxon>Pterygota</taxon>
        <taxon>Neoptera</taxon>
        <taxon>Polyneoptera</taxon>
        <taxon>Dictyoptera</taxon>
        <taxon>Blattodea</taxon>
        <taxon>Blattoidea</taxon>
        <taxon>Termitoidae</taxon>
        <taxon>Kalotermitidae</taxon>
        <taxon>Cryptotermitinae</taxon>
        <taxon>Cryptotermes</taxon>
    </lineage>
</organism>
<dbReference type="InterPro" id="IPR026564">
    <property type="entry name" value="Transcrip_reg_TACO1-like_dom3"/>
</dbReference>
<dbReference type="Pfam" id="PF01709">
    <property type="entry name" value="Transcrip_reg"/>
    <property type="match status" value="1"/>
</dbReference>
<keyword evidence="3" id="KW-1185">Reference proteome</keyword>
<dbReference type="OrthoDB" id="2017544at2759"/>
<protein>
    <recommendedName>
        <fullName evidence="1">TACO1/YebC-like second and third domain-containing protein</fullName>
    </recommendedName>
</protein>
<reference evidence="2 3" key="1">
    <citation type="submission" date="2017-12" db="EMBL/GenBank/DDBJ databases">
        <title>Hemimetabolous genomes reveal molecular basis of termite eusociality.</title>
        <authorList>
            <person name="Harrison M.C."/>
            <person name="Jongepier E."/>
            <person name="Robertson H.M."/>
            <person name="Arning N."/>
            <person name="Bitard-Feildel T."/>
            <person name="Chao H."/>
            <person name="Childers C.P."/>
            <person name="Dinh H."/>
            <person name="Doddapaneni H."/>
            <person name="Dugan S."/>
            <person name="Gowin J."/>
            <person name="Greiner C."/>
            <person name="Han Y."/>
            <person name="Hu H."/>
            <person name="Hughes D.S.T."/>
            <person name="Huylmans A.-K."/>
            <person name="Kemena C."/>
            <person name="Kremer L.P.M."/>
            <person name="Lee S.L."/>
            <person name="Lopez-Ezquerra A."/>
            <person name="Mallet L."/>
            <person name="Monroy-Kuhn J.M."/>
            <person name="Moser A."/>
            <person name="Murali S.C."/>
            <person name="Muzny D.M."/>
            <person name="Otani S."/>
            <person name="Piulachs M.-D."/>
            <person name="Poelchau M."/>
            <person name="Qu J."/>
            <person name="Schaub F."/>
            <person name="Wada-Katsumata A."/>
            <person name="Worley K.C."/>
            <person name="Xie Q."/>
            <person name="Ylla G."/>
            <person name="Poulsen M."/>
            <person name="Gibbs R.A."/>
            <person name="Schal C."/>
            <person name="Richards S."/>
            <person name="Belles X."/>
            <person name="Korb J."/>
            <person name="Bornberg-Bauer E."/>
        </authorList>
    </citation>
    <scope>NUCLEOTIDE SEQUENCE [LARGE SCALE GENOMIC DNA]</scope>
    <source>
        <tissue evidence="2">Whole body</tissue>
    </source>
</reference>
<dbReference type="InParanoid" id="A0A2J7RRE1"/>
<accession>A0A2J7RRE1</accession>
<evidence type="ECO:0000259" key="1">
    <source>
        <dbReference type="Pfam" id="PF01709"/>
    </source>
</evidence>
<evidence type="ECO:0000313" key="2">
    <source>
        <dbReference type="EMBL" id="PNF43394.1"/>
    </source>
</evidence>
<dbReference type="STRING" id="105785.A0A2J7RRE1"/>
<dbReference type="AlphaFoldDB" id="A0A2J7RRE1"/>
<dbReference type="InterPro" id="IPR002876">
    <property type="entry name" value="Transcrip_reg_TACO1-like"/>
</dbReference>
<dbReference type="InterPro" id="IPR029072">
    <property type="entry name" value="YebC-like"/>
</dbReference>
<dbReference type="PANTHER" id="PTHR12532">
    <property type="entry name" value="TRANSLATIONAL ACTIVATOR OF CYTOCHROME C OXIDASE 1"/>
    <property type="match status" value="1"/>
</dbReference>
<dbReference type="FunCoup" id="A0A2J7RRE1">
    <property type="interactions" value="522"/>
</dbReference>